<gene>
    <name evidence="4" type="ORF">NYM_LOCUS31157</name>
</gene>
<dbReference type="PANTHER" id="PTHR15503:SF22">
    <property type="entry name" value="TRANSPOSON TY3-I GAG POLYPROTEIN"/>
    <property type="match status" value="1"/>
</dbReference>
<dbReference type="GO" id="GO:0004190">
    <property type="term" value="F:aspartic-type endopeptidase activity"/>
    <property type="evidence" value="ECO:0007669"/>
    <property type="project" value="InterPro"/>
</dbReference>
<name>A0A5K1I476_9MAGN</name>
<dbReference type="InterPro" id="IPR045358">
    <property type="entry name" value="Ty3_capsid"/>
</dbReference>
<accession>A0A5K1I476</accession>
<dbReference type="PANTHER" id="PTHR15503">
    <property type="entry name" value="LDOC1 RELATED"/>
    <property type="match status" value="1"/>
</dbReference>
<dbReference type="InterPro" id="IPR016197">
    <property type="entry name" value="Chromo-like_dom_sf"/>
</dbReference>
<dbReference type="Gene3D" id="2.40.70.10">
    <property type="entry name" value="Acid Proteases"/>
    <property type="match status" value="1"/>
</dbReference>
<evidence type="ECO:0000313" key="4">
    <source>
        <dbReference type="EMBL" id="VVW92304.1"/>
    </source>
</evidence>
<feature type="domain" description="Ty3 transposon capsid-like protein" evidence="3">
    <location>
        <begin position="121"/>
        <end position="297"/>
    </location>
</feature>
<feature type="compositionally biased region" description="Basic and acidic residues" evidence="2">
    <location>
        <begin position="11"/>
        <end position="31"/>
    </location>
</feature>
<feature type="region of interest" description="Disordered" evidence="2">
    <location>
        <begin position="296"/>
        <end position="332"/>
    </location>
</feature>
<dbReference type="EMBL" id="LR722447">
    <property type="protein sequence ID" value="VVW92304.1"/>
    <property type="molecule type" value="Genomic_DNA"/>
</dbReference>
<dbReference type="CDD" id="cd00303">
    <property type="entry name" value="retropepsin_like"/>
    <property type="match status" value="1"/>
</dbReference>
<feature type="coiled-coil region" evidence="1">
    <location>
        <begin position="84"/>
        <end position="111"/>
    </location>
</feature>
<dbReference type="InterPro" id="IPR021109">
    <property type="entry name" value="Peptidase_aspartic_dom_sf"/>
</dbReference>
<feature type="compositionally biased region" description="Basic and acidic residues" evidence="2">
    <location>
        <begin position="296"/>
        <end position="312"/>
    </location>
</feature>
<dbReference type="InterPro" id="IPR032567">
    <property type="entry name" value="RTL1-rel"/>
</dbReference>
<proteinExistence type="predicted"/>
<dbReference type="Pfam" id="PF19259">
    <property type="entry name" value="Ty3_capsid"/>
    <property type="match status" value="1"/>
</dbReference>
<keyword evidence="1" id="KW-0175">Coiled coil</keyword>
<dbReference type="SUPFAM" id="SSF54160">
    <property type="entry name" value="Chromo domain-like"/>
    <property type="match status" value="1"/>
</dbReference>
<protein>
    <recommendedName>
        <fullName evidence="3">Ty3 transposon capsid-like protein domain-containing protein</fullName>
    </recommendedName>
</protein>
<dbReference type="InterPro" id="IPR001969">
    <property type="entry name" value="Aspartic_peptidase_AS"/>
</dbReference>
<dbReference type="PROSITE" id="PS00141">
    <property type="entry name" value="ASP_PROTEASE"/>
    <property type="match status" value="1"/>
</dbReference>
<dbReference type="Pfam" id="PF13975">
    <property type="entry name" value="gag-asp_proteas"/>
    <property type="match status" value="1"/>
</dbReference>
<evidence type="ECO:0000256" key="2">
    <source>
        <dbReference type="SAM" id="MobiDB-lite"/>
    </source>
</evidence>
<dbReference type="SUPFAM" id="SSF50630">
    <property type="entry name" value="Acid proteases"/>
    <property type="match status" value="1"/>
</dbReference>
<dbReference type="Gene3D" id="2.40.50.40">
    <property type="match status" value="1"/>
</dbReference>
<feature type="compositionally biased region" description="Low complexity" evidence="2">
    <location>
        <begin position="364"/>
        <end position="381"/>
    </location>
</feature>
<dbReference type="GO" id="GO:0006508">
    <property type="term" value="P:proteolysis"/>
    <property type="evidence" value="ECO:0007669"/>
    <property type="project" value="InterPro"/>
</dbReference>
<organism evidence="4">
    <name type="scientific">Nymphaea colorata</name>
    <name type="common">pocket water lily</name>
    <dbReference type="NCBI Taxonomy" id="210225"/>
    <lineage>
        <taxon>Eukaryota</taxon>
        <taxon>Viridiplantae</taxon>
        <taxon>Streptophyta</taxon>
        <taxon>Embryophyta</taxon>
        <taxon>Tracheophyta</taxon>
        <taxon>Spermatophyta</taxon>
        <taxon>Magnoliopsida</taxon>
        <taxon>Nymphaeales</taxon>
        <taxon>Nymphaeaceae</taxon>
        <taxon>Nymphaea</taxon>
    </lineage>
</organism>
<evidence type="ECO:0000256" key="1">
    <source>
        <dbReference type="SAM" id="Coils"/>
    </source>
</evidence>
<sequence>MASSYNLRGAKGKEPARPEEASPGREGETSPDRGQGNLEETVNRLVADVATHEEALGFAAETFEGFKEEMKLMREQMAESVALNRSLSDLVKTLQDEVAELRASNQTLLRISSSSSSHERTSRVDVQRPAKYSGSRDARAIDNFLFQVDYYLDLQNVVEEDLKIKTAAMLLEGDVVAWWRRKMFDIENGDCTIATFDDFRKQLKGYFMPVDAERQTYRMVANLRQTGSLREYVRAYQKLMLDVPKMPEKDKLNWFIIGLQSWAQADVERSDPKTLEQAYVAAERLADTQRKSYTETFKPMRESDHNGKEQQRDGSGSSFQRQTGGRQFFHREYNGPPREVTCWVCGERHEARVCPKRVRPTGQANAARATEASTSRSSANALQGGDVEESRIGTLQLLHTLTKEEETKVTTTPSTELMCIEILVNGRPTIAMVDTGATHNFISEEEVGRLGLTREKGKSRVKAVNSEARPIYAIVRDAVVKIEDWSGRANFSVVQTDDFQLILGMEFLCASKMVPMPHLHSVSIMDVRHPCMVPAVPTRKDKGKAVVVSTLQQRQGRDSNRSLPERDLTVQRVSPTKQATDRRVEKILRQKANSRGEPKKYQVKWIGEQDPTWEYAFCMKQCYPLDVKTYHSRQHRGRRLF</sequence>
<feature type="region of interest" description="Disordered" evidence="2">
    <location>
        <begin position="360"/>
        <end position="388"/>
    </location>
</feature>
<dbReference type="AlphaFoldDB" id="A0A5K1I476"/>
<feature type="compositionally biased region" description="Polar residues" evidence="2">
    <location>
        <begin position="313"/>
        <end position="325"/>
    </location>
</feature>
<feature type="region of interest" description="Disordered" evidence="2">
    <location>
        <begin position="1"/>
        <end position="38"/>
    </location>
</feature>
<reference evidence="4" key="1">
    <citation type="submission" date="2019-09" db="EMBL/GenBank/DDBJ databases">
        <authorList>
            <person name="Zhang L."/>
        </authorList>
    </citation>
    <scope>NUCLEOTIDE SEQUENCE</scope>
</reference>
<evidence type="ECO:0000259" key="3">
    <source>
        <dbReference type="Pfam" id="PF19259"/>
    </source>
</evidence>